<feature type="region of interest" description="Disordered" evidence="2">
    <location>
        <begin position="147"/>
        <end position="236"/>
    </location>
</feature>
<dbReference type="InterPro" id="IPR053187">
    <property type="entry name" value="Notoamide_regulator"/>
</dbReference>
<dbReference type="RefSeq" id="XP_016762274.1">
    <property type="nucleotide sequence ID" value="XM_016901909.1"/>
</dbReference>
<feature type="region of interest" description="Disordered" evidence="2">
    <location>
        <begin position="95"/>
        <end position="114"/>
    </location>
</feature>
<evidence type="ECO:0000313" key="4">
    <source>
        <dbReference type="EMBL" id="EMF14153.1"/>
    </source>
</evidence>
<dbReference type="OMA" id="CIYPTAS"/>
<dbReference type="GO" id="GO:0008270">
    <property type="term" value="F:zinc ion binding"/>
    <property type="evidence" value="ECO:0007669"/>
    <property type="project" value="InterPro"/>
</dbReference>
<feature type="compositionally biased region" description="Polar residues" evidence="2">
    <location>
        <begin position="95"/>
        <end position="111"/>
    </location>
</feature>
<reference evidence="4 5" key="1">
    <citation type="journal article" date="2012" name="PLoS Pathog.">
        <title>Diverse lifestyles and strategies of plant pathogenesis encoded in the genomes of eighteen Dothideomycetes fungi.</title>
        <authorList>
            <person name="Ohm R.A."/>
            <person name="Feau N."/>
            <person name="Henrissat B."/>
            <person name="Schoch C.L."/>
            <person name="Horwitz B.A."/>
            <person name="Barry K.W."/>
            <person name="Condon B.J."/>
            <person name="Copeland A.C."/>
            <person name="Dhillon B."/>
            <person name="Glaser F."/>
            <person name="Hesse C.N."/>
            <person name="Kosti I."/>
            <person name="LaButti K."/>
            <person name="Lindquist E.A."/>
            <person name="Lucas S."/>
            <person name="Salamov A.A."/>
            <person name="Bradshaw R.E."/>
            <person name="Ciuffetti L."/>
            <person name="Hamelin R.C."/>
            <person name="Kema G.H.J."/>
            <person name="Lawrence C."/>
            <person name="Scott J.A."/>
            <person name="Spatafora J.W."/>
            <person name="Turgeon B.G."/>
            <person name="de Wit P.J.G.M."/>
            <person name="Zhong S."/>
            <person name="Goodwin S.B."/>
            <person name="Grigoriev I.V."/>
        </authorList>
    </citation>
    <scope>NUCLEOTIDE SEQUENCE [LARGE SCALE GENOMIC DNA]</scope>
    <source>
        <strain evidence="4 5">SO2202</strain>
    </source>
</reference>
<dbReference type="PANTHER" id="PTHR47256:SF1">
    <property type="entry name" value="ZN(II)2CYS6 TRANSCRIPTION FACTOR (EUROFUNG)"/>
    <property type="match status" value="1"/>
</dbReference>
<dbReference type="InterPro" id="IPR001138">
    <property type="entry name" value="Zn2Cys6_DnaBD"/>
</dbReference>
<evidence type="ECO:0000256" key="2">
    <source>
        <dbReference type="SAM" id="MobiDB-lite"/>
    </source>
</evidence>
<gene>
    <name evidence="4" type="ORF">SEPMUDRAFT_124405</name>
</gene>
<name>M3CK26_SPHMS</name>
<feature type="compositionally biased region" description="Polar residues" evidence="2">
    <location>
        <begin position="208"/>
        <end position="222"/>
    </location>
</feature>
<dbReference type="GeneID" id="27899046"/>
<dbReference type="Gene3D" id="4.10.240.10">
    <property type="entry name" value="Zn(2)-C6 fungal-type DNA-binding domain"/>
    <property type="match status" value="1"/>
</dbReference>
<dbReference type="SUPFAM" id="SSF57701">
    <property type="entry name" value="Zn2/Cys6 DNA-binding domain"/>
    <property type="match status" value="1"/>
</dbReference>
<dbReference type="EMBL" id="KB456262">
    <property type="protein sequence ID" value="EMF14153.1"/>
    <property type="molecule type" value="Genomic_DNA"/>
</dbReference>
<dbReference type="GO" id="GO:0000981">
    <property type="term" value="F:DNA-binding transcription factor activity, RNA polymerase II-specific"/>
    <property type="evidence" value="ECO:0007669"/>
    <property type="project" value="InterPro"/>
</dbReference>
<keyword evidence="5" id="KW-1185">Reference proteome</keyword>
<evidence type="ECO:0000256" key="1">
    <source>
        <dbReference type="ARBA" id="ARBA00023242"/>
    </source>
</evidence>
<evidence type="ECO:0000259" key="3">
    <source>
        <dbReference type="Pfam" id="PF00172"/>
    </source>
</evidence>
<feature type="domain" description="Zn(2)-C6 fungal-type" evidence="3">
    <location>
        <begin position="2"/>
        <end position="26"/>
    </location>
</feature>
<dbReference type="STRING" id="692275.M3CK26"/>
<dbReference type="eggNOG" id="ENOG502S6G9">
    <property type="taxonomic scope" value="Eukaryota"/>
</dbReference>
<organism evidence="4 5">
    <name type="scientific">Sphaerulina musiva (strain SO2202)</name>
    <name type="common">Poplar stem canker fungus</name>
    <name type="synonym">Septoria musiva</name>
    <dbReference type="NCBI Taxonomy" id="692275"/>
    <lineage>
        <taxon>Eukaryota</taxon>
        <taxon>Fungi</taxon>
        <taxon>Dikarya</taxon>
        <taxon>Ascomycota</taxon>
        <taxon>Pezizomycotina</taxon>
        <taxon>Dothideomycetes</taxon>
        <taxon>Dothideomycetidae</taxon>
        <taxon>Mycosphaerellales</taxon>
        <taxon>Mycosphaerellaceae</taxon>
        <taxon>Sphaerulina</taxon>
    </lineage>
</organism>
<dbReference type="Pfam" id="PF00172">
    <property type="entry name" value="Zn_clus"/>
    <property type="match status" value="1"/>
</dbReference>
<dbReference type="HOGENOM" id="CLU_1009032_0_0_1"/>
<dbReference type="PANTHER" id="PTHR47256">
    <property type="entry name" value="ZN(II)2CYS6 TRANSCRIPTION FACTOR (EUROFUNG)-RELATED"/>
    <property type="match status" value="1"/>
</dbReference>
<dbReference type="OrthoDB" id="10261408at2759"/>
<protein>
    <recommendedName>
        <fullName evidence="3">Zn(2)-C6 fungal-type domain-containing protein</fullName>
    </recommendedName>
</protein>
<keyword evidence="1" id="KW-0539">Nucleus</keyword>
<dbReference type="Proteomes" id="UP000016931">
    <property type="component" value="Unassembled WGS sequence"/>
</dbReference>
<proteinExistence type="predicted"/>
<accession>M3CK26</accession>
<dbReference type="AlphaFoldDB" id="M3CK26"/>
<sequence length="236" mass="26214">MKAQCDGIRPACSRCQNLRTECQYEAEEGESRWSALRRRNQILEQERDQIRELLAFVQMRPEPEALEIFQRIRTSSYDDIFTLLRQVQDNSYASQPNLQHTTMPPATSGSDQRLPPIQTILDVSSQQPVLPSPGHPHHSNHALLVHSHSVSSDDSRKSSIPEYTPGPPGAPLPHLHVLSTLEPSLHPSQQHGSHHPVHTPPLVGGKPSLSSEDSTGSMSSNAGYGLDHSHHPYHTP</sequence>
<evidence type="ECO:0000313" key="5">
    <source>
        <dbReference type="Proteomes" id="UP000016931"/>
    </source>
</evidence>
<dbReference type="InterPro" id="IPR036864">
    <property type="entry name" value="Zn2-C6_fun-type_DNA-bd_sf"/>
</dbReference>
<dbReference type="CDD" id="cd00067">
    <property type="entry name" value="GAL4"/>
    <property type="match status" value="1"/>
</dbReference>